<evidence type="ECO:0000259" key="1">
    <source>
        <dbReference type="Pfam" id="PF11726"/>
    </source>
</evidence>
<evidence type="ECO:0000313" key="2">
    <source>
        <dbReference type="EMBL" id="MCL1047525.1"/>
    </source>
</evidence>
<accession>A0ABT0KVV2</accession>
<sequence length="190" mass="22922">MYISYSRILHFNSQDWLVSSKPSGIYTAMAKSMLTQFFNMLSHYKRVHVLRFDLRQDSYNENNKRITQFLDRLKYRFKKNKYNFVRIGYAWVREQETSDAQHYHFVMFFDGRVINYPKSILEIIGEVWYEMAGSSYVPKNCYYNVSRDNHSNWWKVIYRISYFAKATGKSKCPLQTKNYGTSRIKALKRL</sequence>
<evidence type="ECO:0000313" key="3">
    <source>
        <dbReference type="Proteomes" id="UP001202134"/>
    </source>
</evidence>
<dbReference type="Pfam" id="PF11726">
    <property type="entry name" value="YagK_YfjJ_C"/>
    <property type="match status" value="1"/>
</dbReference>
<name>A0ABT0KVV2_9GAMM</name>
<dbReference type="InterPro" id="IPR057271">
    <property type="entry name" value="YagK_YfjJ_C"/>
</dbReference>
<dbReference type="RefSeq" id="WP_248956853.1">
    <property type="nucleotide sequence ID" value="NZ_JAKIKU010000015.1"/>
</dbReference>
<keyword evidence="3" id="KW-1185">Reference proteome</keyword>
<dbReference type="EMBL" id="JAKIKU010000015">
    <property type="protein sequence ID" value="MCL1047525.1"/>
    <property type="molecule type" value="Genomic_DNA"/>
</dbReference>
<protein>
    <submittedName>
        <fullName evidence="2">Inovirus Gp2 family protein</fullName>
    </submittedName>
</protein>
<organism evidence="2 3">
    <name type="scientific">Shewanella electrodiphila</name>
    <dbReference type="NCBI Taxonomy" id="934143"/>
    <lineage>
        <taxon>Bacteria</taxon>
        <taxon>Pseudomonadati</taxon>
        <taxon>Pseudomonadota</taxon>
        <taxon>Gammaproteobacteria</taxon>
        <taxon>Alteromonadales</taxon>
        <taxon>Shewanellaceae</taxon>
        <taxon>Shewanella</taxon>
    </lineage>
</organism>
<proteinExistence type="predicted"/>
<feature type="domain" description="YagK/YfjJ C-terminal" evidence="1">
    <location>
        <begin position="41"/>
        <end position="182"/>
    </location>
</feature>
<dbReference type="Proteomes" id="UP001202134">
    <property type="component" value="Unassembled WGS sequence"/>
</dbReference>
<comment type="caution">
    <text evidence="2">The sequence shown here is derived from an EMBL/GenBank/DDBJ whole genome shotgun (WGS) entry which is preliminary data.</text>
</comment>
<gene>
    <name evidence="2" type="ORF">L2737_19675</name>
</gene>
<reference evidence="2 3" key="1">
    <citation type="submission" date="2022-01" db="EMBL/GenBank/DDBJ databases">
        <title>Whole genome-based taxonomy of the Shewanellaceae.</title>
        <authorList>
            <person name="Martin-Rodriguez A.J."/>
        </authorList>
    </citation>
    <scope>NUCLEOTIDE SEQUENCE [LARGE SCALE GENOMIC DNA]</scope>
    <source>
        <strain evidence="2 3">DSM 24955</strain>
    </source>
</reference>